<sequence>MKKFFISAMVLIGFSVSMNAQKRPPAPPHPSKSELVNSKSRELAKRYQAEKKMIMNHPVATQKMKNEQLKALNIRYQNEKRLLRAGK</sequence>
<comment type="caution">
    <text evidence="3">The sequence shown here is derived from an EMBL/GenBank/DDBJ whole genome shotgun (WGS) entry which is preliminary data.</text>
</comment>
<keyword evidence="4" id="KW-1185">Reference proteome</keyword>
<evidence type="ECO:0000256" key="1">
    <source>
        <dbReference type="SAM" id="MobiDB-lite"/>
    </source>
</evidence>
<feature type="region of interest" description="Disordered" evidence="1">
    <location>
        <begin position="19"/>
        <end position="40"/>
    </location>
</feature>
<dbReference type="Proteomes" id="UP001208114">
    <property type="component" value="Unassembled WGS sequence"/>
</dbReference>
<accession>A0ABT2VWN3</accession>
<evidence type="ECO:0000313" key="4">
    <source>
        <dbReference type="Proteomes" id="UP001208114"/>
    </source>
</evidence>
<dbReference type="EMBL" id="JAOTEN010000001">
    <property type="protein sequence ID" value="MCU7614033.1"/>
    <property type="molecule type" value="Genomic_DNA"/>
</dbReference>
<proteinExistence type="predicted"/>
<gene>
    <name evidence="3" type="ORF">N0B16_06250</name>
</gene>
<feature type="chain" id="PRO_5047529873" evidence="2">
    <location>
        <begin position="21"/>
        <end position="87"/>
    </location>
</feature>
<name>A0ABT2VWN3_9FLAO</name>
<evidence type="ECO:0000256" key="2">
    <source>
        <dbReference type="SAM" id="SignalP"/>
    </source>
</evidence>
<dbReference type="RefSeq" id="WP_262989871.1">
    <property type="nucleotide sequence ID" value="NZ_JAOTEN010000001.1"/>
</dbReference>
<feature type="signal peptide" evidence="2">
    <location>
        <begin position="1"/>
        <end position="20"/>
    </location>
</feature>
<keyword evidence="2" id="KW-0732">Signal</keyword>
<protein>
    <submittedName>
        <fullName evidence="3">Uncharacterized protein</fullName>
    </submittedName>
</protein>
<reference evidence="4" key="1">
    <citation type="submission" date="2023-07" db="EMBL/GenBank/DDBJ databases">
        <title>Chryseobacterium sp. GMJ5 Genome sequencing and assembly.</title>
        <authorList>
            <person name="Jung Y."/>
        </authorList>
    </citation>
    <scope>NUCLEOTIDE SEQUENCE [LARGE SCALE GENOMIC DNA]</scope>
    <source>
        <strain evidence="4">GMJ5</strain>
    </source>
</reference>
<evidence type="ECO:0000313" key="3">
    <source>
        <dbReference type="EMBL" id="MCU7614033.1"/>
    </source>
</evidence>
<organism evidence="3 4">
    <name type="scientific">Chryseobacterium gilvum</name>
    <dbReference type="NCBI Taxonomy" id="2976534"/>
    <lineage>
        <taxon>Bacteria</taxon>
        <taxon>Pseudomonadati</taxon>
        <taxon>Bacteroidota</taxon>
        <taxon>Flavobacteriia</taxon>
        <taxon>Flavobacteriales</taxon>
        <taxon>Weeksellaceae</taxon>
        <taxon>Chryseobacterium group</taxon>
        <taxon>Chryseobacterium</taxon>
    </lineage>
</organism>